<feature type="region of interest" description="Disordered" evidence="1">
    <location>
        <begin position="155"/>
        <end position="208"/>
    </location>
</feature>
<keyword evidence="3" id="KW-1185">Reference proteome</keyword>
<sequence>MICVAQRQKYYFLSPQMENVKLRATSTPSADARSSCSDRGSAGGKPAHGLRHRTLSPPPRLPQPMLETSDIVTTTSTPSADARDIGHCHHHLDSLSRCSQLMFRQRQRWRKAGPWLETSDIVTTTSTPSADARDIGHCHHHLDSLSRCSQLMFRQKSPPPRLPQPMLETSDIVTTTSTPSADARSSCSDRGSAGGKPAHGLRHRTLSP</sequence>
<comment type="caution">
    <text evidence="2">The sequence shown here is derived from an EMBL/GenBank/DDBJ whole genome shotgun (WGS) entry which is preliminary data.</text>
</comment>
<evidence type="ECO:0000313" key="3">
    <source>
        <dbReference type="Proteomes" id="UP001174936"/>
    </source>
</evidence>
<feature type="compositionally biased region" description="Basic residues" evidence="1">
    <location>
        <begin position="199"/>
        <end position="208"/>
    </location>
</feature>
<protein>
    <submittedName>
        <fullName evidence="2">Uncharacterized protein</fullName>
    </submittedName>
</protein>
<evidence type="ECO:0000256" key="1">
    <source>
        <dbReference type="SAM" id="MobiDB-lite"/>
    </source>
</evidence>
<proteinExistence type="predicted"/>
<dbReference type="AlphaFoldDB" id="A0AA40CXR0"/>
<feature type="compositionally biased region" description="Polar residues" evidence="1">
    <location>
        <begin position="24"/>
        <end position="38"/>
    </location>
</feature>
<dbReference type="Proteomes" id="UP001174936">
    <property type="component" value="Unassembled WGS sequence"/>
</dbReference>
<gene>
    <name evidence="2" type="ORF">B0T16DRAFT_11394</name>
</gene>
<name>A0AA40CXR0_9PEZI</name>
<organism evidence="2 3">
    <name type="scientific">Cercophora newfieldiana</name>
    <dbReference type="NCBI Taxonomy" id="92897"/>
    <lineage>
        <taxon>Eukaryota</taxon>
        <taxon>Fungi</taxon>
        <taxon>Dikarya</taxon>
        <taxon>Ascomycota</taxon>
        <taxon>Pezizomycotina</taxon>
        <taxon>Sordariomycetes</taxon>
        <taxon>Sordariomycetidae</taxon>
        <taxon>Sordariales</taxon>
        <taxon>Lasiosphaeriaceae</taxon>
        <taxon>Cercophora</taxon>
    </lineage>
</organism>
<feature type="compositionally biased region" description="Polar residues" evidence="1">
    <location>
        <begin position="171"/>
        <end position="189"/>
    </location>
</feature>
<evidence type="ECO:0000313" key="2">
    <source>
        <dbReference type="EMBL" id="KAK0655430.1"/>
    </source>
</evidence>
<dbReference type="EMBL" id="JAULSV010000001">
    <property type="protein sequence ID" value="KAK0655430.1"/>
    <property type="molecule type" value="Genomic_DNA"/>
</dbReference>
<accession>A0AA40CXR0</accession>
<reference evidence="2" key="1">
    <citation type="submission" date="2023-06" db="EMBL/GenBank/DDBJ databases">
        <title>Genome-scale phylogeny and comparative genomics of the fungal order Sordariales.</title>
        <authorList>
            <consortium name="Lawrence Berkeley National Laboratory"/>
            <person name="Hensen N."/>
            <person name="Bonometti L."/>
            <person name="Westerberg I."/>
            <person name="Brannstrom I.O."/>
            <person name="Guillou S."/>
            <person name="Cros-Aarteil S."/>
            <person name="Calhoun S."/>
            <person name="Haridas S."/>
            <person name="Kuo A."/>
            <person name="Mondo S."/>
            <person name="Pangilinan J."/>
            <person name="Riley R."/>
            <person name="Labutti K."/>
            <person name="Andreopoulos B."/>
            <person name="Lipzen A."/>
            <person name="Chen C."/>
            <person name="Yanf M."/>
            <person name="Daum C."/>
            <person name="Ng V."/>
            <person name="Clum A."/>
            <person name="Steindorff A."/>
            <person name="Ohm R."/>
            <person name="Martin F."/>
            <person name="Silar P."/>
            <person name="Natvig D."/>
            <person name="Lalanne C."/>
            <person name="Gautier V."/>
            <person name="Ament-Velasquez S.L."/>
            <person name="Kruys A."/>
            <person name="Hutchinson M.I."/>
            <person name="Powell A.J."/>
            <person name="Barry K."/>
            <person name="Miller A.N."/>
            <person name="Grigoriev I.V."/>
            <person name="Debuchy R."/>
            <person name="Gladieux P."/>
            <person name="Thoren M.H."/>
            <person name="Johannesson H."/>
        </authorList>
    </citation>
    <scope>NUCLEOTIDE SEQUENCE</scope>
    <source>
        <strain evidence="2">SMH2532-1</strain>
    </source>
</reference>
<feature type="region of interest" description="Disordered" evidence="1">
    <location>
        <begin position="23"/>
        <end position="65"/>
    </location>
</feature>